<name>A0AAW1T8L0_9CHLO</name>
<keyword evidence="3" id="KW-1185">Reference proteome</keyword>
<feature type="transmembrane region" description="Helical" evidence="1">
    <location>
        <begin position="146"/>
        <end position="168"/>
    </location>
</feature>
<feature type="transmembrane region" description="Helical" evidence="1">
    <location>
        <begin position="58"/>
        <end position="76"/>
    </location>
</feature>
<proteinExistence type="predicted"/>
<gene>
    <name evidence="2" type="ORF">WJX84_006871</name>
</gene>
<keyword evidence="1" id="KW-0472">Membrane</keyword>
<dbReference type="PANTHER" id="PTHR34543:SF1">
    <property type="entry name" value="PROTEIN ABA DEFICIENT 4, CHLOROPLASTIC"/>
    <property type="match status" value="1"/>
</dbReference>
<organism evidence="2 3">
    <name type="scientific">Apatococcus fuscideae</name>
    <dbReference type="NCBI Taxonomy" id="2026836"/>
    <lineage>
        <taxon>Eukaryota</taxon>
        <taxon>Viridiplantae</taxon>
        <taxon>Chlorophyta</taxon>
        <taxon>core chlorophytes</taxon>
        <taxon>Trebouxiophyceae</taxon>
        <taxon>Chlorellales</taxon>
        <taxon>Chlorellaceae</taxon>
        <taxon>Apatococcus</taxon>
    </lineage>
</organism>
<evidence type="ECO:0000313" key="2">
    <source>
        <dbReference type="EMBL" id="KAK9865134.1"/>
    </source>
</evidence>
<comment type="caution">
    <text evidence="2">The sequence shown here is derived from an EMBL/GenBank/DDBJ whole genome shotgun (WGS) entry which is preliminary data.</text>
</comment>
<feature type="transmembrane region" description="Helical" evidence="1">
    <location>
        <begin position="117"/>
        <end position="139"/>
    </location>
</feature>
<dbReference type="EMBL" id="JALJOV010000279">
    <property type="protein sequence ID" value="KAK9865134.1"/>
    <property type="molecule type" value="Genomic_DNA"/>
</dbReference>
<evidence type="ECO:0000313" key="3">
    <source>
        <dbReference type="Proteomes" id="UP001485043"/>
    </source>
</evidence>
<accession>A0AAW1T8L0</accession>
<protein>
    <submittedName>
        <fullName evidence="2">Uncharacterized protein</fullName>
    </submittedName>
</protein>
<dbReference type="Pfam" id="PF14108">
    <property type="entry name" value="ABA4-like"/>
    <property type="match status" value="1"/>
</dbReference>
<dbReference type="InterPro" id="IPR025461">
    <property type="entry name" value="ABA4-like"/>
</dbReference>
<reference evidence="2 3" key="1">
    <citation type="journal article" date="2024" name="Nat. Commun.">
        <title>Phylogenomics reveals the evolutionary origins of lichenization in chlorophyte algae.</title>
        <authorList>
            <person name="Puginier C."/>
            <person name="Libourel C."/>
            <person name="Otte J."/>
            <person name="Skaloud P."/>
            <person name="Haon M."/>
            <person name="Grisel S."/>
            <person name="Petersen M."/>
            <person name="Berrin J.G."/>
            <person name="Delaux P.M."/>
            <person name="Dal Grande F."/>
            <person name="Keller J."/>
        </authorList>
    </citation>
    <scope>NUCLEOTIDE SEQUENCE [LARGE SCALE GENOMIC DNA]</scope>
    <source>
        <strain evidence="2 3">SAG 2523</strain>
    </source>
</reference>
<dbReference type="AlphaFoldDB" id="A0AAW1T8L0"/>
<keyword evidence="1" id="KW-1133">Transmembrane helix</keyword>
<dbReference type="Proteomes" id="UP001485043">
    <property type="component" value="Unassembled WGS sequence"/>
</dbReference>
<feature type="transmembrane region" description="Helical" evidence="1">
    <location>
        <begin position="25"/>
        <end position="46"/>
    </location>
</feature>
<evidence type="ECO:0000256" key="1">
    <source>
        <dbReference type="SAM" id="Phobius"/>
    </source>
</evidence>
<dbReference type="PANTHER" id="PTHR34543">
    <property type="entry name" value="PROTEIN ABA DEFICIENT 4, CHLOROPLASTIC"/>
    <property type="match status" value="1"/>
</dbReference>
<sequence>MNARTHISVCKAASHDVPSSLLPALADWCFPAVAVYLGVWVVTAVTRDPRKDSWHTSNAIFAPLAAAYAVLLVASWDPSTLSLILPGSLKEGFSSGGLKPQFLPQLEGIQQLFTRHITAASLMVHLSCINLFAAHTILLQGGSTLWGKYCTVLCVAFGPVGILAAFLWPPAQCGNDQQDQPAISTATS</sequence>
<keyword evidence="1" id="KW-0812">Transmembrane</keyword>